<evidence type="ECO:0008006" key="3">
    <source>
        <dbReference type="Google" id="ProtNLM"/>
    </source>
</evidence>
<name>A0A918VJD6_9SPHN</name>
<accession>A0A918VJD6</accession>
<dbReference type="InterPro" id="IPR050072">
    <property type="entry name" value="Peptidase_M20A"/>
</dbReference>
<organism evidence="1 2">
    <name type="scientific">Novosphingobium arvoryzae</name>
    <dbReference type="NCBI Taxonomy" id="1256514"/>
    <lineage>
        <taxon>Bacteria</taxon>
        <taxon>Pseudomonadati</taxon>
        <taxon>Pseudomonadota</taxon>
        <taxon>Alphaproteobacteria</taxon>
        <taxon>Sphingomonadales</taxon>
        <taxon>Sphingomonadaceae</taxon>
        <taxon>Novosphingobium</taxon>
    </lineage>
</organism>
<dbReference type="Proteomes" id="UP000634139">
    <property type="component" value="Unassembled WGS sequence"/>
</dbReference>
<dbReference type="RefSeq" id="WP_189541795.1">
    <property type="nucleotide sequence ID" value="NZ_BMZD01000005.1"/>
</dbReference>
<dbReference type="Gene3D" id="3.40.630.10">
    <property type="entry name" value="Zn peptidases"/>
    <property type="match status" value="1"/>
</dbReference>
<dbReference type="PANTHER" id="PTHR43808:SF3">
    <property type="entry name" value="ACETYLORNITHINE DEACETYLASE"/>
    <property type="match status" value="1"/>
</dbReference>
<reference evidence="1" key="2">
    <citation type="submission" date="2020-09" db="EMBL/GenBank/DDBJ databases">
        <authorList>
            <person name="Sun Q."/>
            <person name="Kim S."/>
        </authorList>
    </citation>
    <scope>NUCLEOTIDE SEQUENCE</scope>
    <source>
        <strain evidence="1">KCTC 32422</strain>
    </source>
</reference>
<evidence type="ECO:0000313" key="1">
    <source>
        <dbReference type="EMBL" id="GHA02075.1"/>
    </source>
</evidence>
<dbReference type="PANTHER" id="PTHR43808">
    <property type="entry name" value="ACETYLORNITHINE DEACETYLASE"/>
    <property type="match status" value="1"/>
</dbReference>
<keyword evidence="2" id="KW-1185">Reference proteome</keyword>
<proteinExistence type="predicted"/>
<sequence>MHSTDTAAFDNQRLAWFEATVNRLNPQRLQRLLADLIDVHSPTGAAGAASQFMAARLNELGMTTRYLPMSDISGNVLAERRGTGGGAAVMLYSPIDTHLEGNGEDDPWIGPPHFVDLKPQSKIVGDWVYGLGASNPKALVATLTEVAAALIEADVPLVGDLMLGFADGGMPVSISERGNAGMSNGVNHLLNRGGAADFAIIMKPWNFVYHEEPGIAWFKLRILGTYGYAGVPRGTPGFRSSIVPTAVVIPELESWLVDYAERNASGVVKPHGWIGGIRSGTPDKPAFPSAVTEIFFDARINPRTSPAAVKAQFAEFVSNFSSRHPEITLDWEMYGSAPGGTTDPENWIIQSARRGWEAVEGQPHPECPPLGGQTDGAALRRFGVPTARIGWPWPPTGSPEPIAEGLGGMGATYIPDLMPCARKIAFTLIDTLTRRRDELGLP</sequence>
<dbReference type="EMBL" id="BMZD01000005">
    <property type="protein sequence ID" value="GHA02075.1"/>
    <property type="molecule type" value="Genomic_DNA"/>
</dbReference>
<evidence type="ECO:0000313" key="2">
    <source>
        <dbReference type="Proteomes" id="UP000634139"/>
    </source>
</evidence>
<dbReference type="Gene3D" id="3.30.70.360">
    <property type="match status" value="1"/>
</dbReference>
<comment type="caution">
    <text evidence="1">The sequence shown here is derived from an EMBL/GenBank/DDBJ whole genome shotgun (WGS) entry which is preliminary data.</text>
</comment>
<dbReference type="AlphaFoldDB" id="A0A918VJD6"/>
<protein>
    <recommendedName>
        <fullName evidence="3">Acetylornithine deacetylase</fullName>
    </recommendedName>
</protein>
<dbReference type="SUPFAM" id="SSF53187">
    <property type="entry name" value="Zn-dependent exopeptidases"/>
    <property type="match status" value="1"/>
</dbReference>
<reference evidence="1" key="1">
    <citation type="journal article" date="2014" name="Int. J. Syst. Evol. Microbiol.">
        <title>Complete genome sequence of Corynebacterium casei LMG S-19264T (=DSM 44701T), isolated from a smear-ripened cheese.</title>
        <authorList>
            <consortium name="US DOE Joint Genome Institute (JGI-PGF)"/>
            <person name="Walter F."/>
            <person name="Albersmeier A."/>
            <person name="Kalinowski J."/>
            <person name="Ruckert C."/>
        </authorList>
    </citation>
    <scope>NUCLEOTIDE SEQUENCE</scope>
    <source>
        <strain evidence="1">KCTC 32422</strain>
    </source>
</reference>
<gene>
    <name evidence="1" type="ORF">GCM10011617_23660</name>
</gene>